<evidence type="ECO:0000313" key="2">
    <source>
        <dbReference type="EMBL" id="KRX83099.1"/>
    </source>
</evidence>
<name>A0A0V0X4Z7_TRIPS</name>
<evidence type="ECO:0000256" key="1">
    <source>
        <dbReference type="SAM" id="MobiDB-lite"/>
    </source>
</evidence>
<reference evidence="2 3" key="1">
    <citation type="submission" date="2015-01" db="EMBL/GenBank/DDBJ databases">
        <title>Evolution of Trichinella species and genotypes.</title>
        <authorList>
            <person name="Korhonen P.K."/>
            <person name="Edoardo P."/>
            <person name="Giuseppe L.R."/>
            <person name="Gasser R.B."/>
        </authorList>
    </citation>
    <scope>NUCLEOTIDE SEQUENCE [LARGE SCALE GENOMIC DNA]</scope>
    <source>
        <strain evidence="2">ISS141</strain>
    </source>
</reference>
<dbReference type="Proteomes" id="UP000054815">
    <property type="component" value="Unassembled WGS sequence"/>
</dbReference>
<gene>
    <name evidence="2" type="ORF">T4E_5757</name>
</gene>
<sequence>MDKNSYNTRNAQASTRQHTHTTQLLENLNLRVRRGYGSSDCGQTIIVDLICRRLKRYNPLAHYDLNAVSIISLKSSLSCPESQ</sequence>
<dbReference type="AlphaFoldDB" id="A0A0V0X4Z7"/>
<comment type="caution">
    <text evidence="2">The sequence shown here is derived from an EMBL/GenBank/DDBJ whole genome shotgun (WGS) entry which is preliminary data.</text>
</comment>
<organism evidence="2 3">
    <name type="scientific">Trichinella pseudospiralis</name>
    <name type="common">Parasitic roundworm</name>
    <dbReference type="NCBI Taxonomy" id="6337"/>
    <lineage>
        <taxon>Eukaryota</taxon>
        <taxon>Metazoa</taxon>
        <taxon>Ecdysozoa</taxon>
        <taxon>Nematoda</taxon>
        <taxon>Enoplea</taxon>
        <taxon>Dorylaimia</taxon>
        <taxon>Trichinellida</taxon>
        <taxon>Trichinellidae</taxon>
        <taxon>Trichinella</taxon>
    </lineage>
</organism>
<dbReference type="EMBL" id="JYDU01000742">
    <property type="protein sequence ID" value="KRX83099.1"/>
    <property type="molecule type" value="Genomic_DNA"/>
</dbReference>
<accession>A0A0V0X4Z7</accession>
<proteinExistence type="predicted"/>
<protein>
    <submittedName>
        <fullName evidence="2">Uncharacterized protein</fullName>
    </submittedName>
</protein>
<evidence type="ECO:0000313" key="3">
    <source>
        <dbReference type="Proteomes" id="UP000054815"/>
    </source>
</evidence>
<feature type="region of interest" description="Disordered" evidence="1">
    <location>
        <begin position="1"/>
        <end position="20"/>
    </location>
</feature>